<evidence type="ECO:0000313" key="5">
    <source>
        <dbReference type="Proteomes" id="UP001141552"/>
    </source>
</evidence>
<evidence type="ECO:0008006" key="6">
    <source>
        <dbReference type="Google" id="ProtNLM"/>
    </source>
</evidence>
<keyword evidence="2" id="KW-0328">Glycosyltransferase</keyword>
<dbReference type="Gene3D" id="3.40.50.2000">
    <property type="entry name" value="Glycogen Phosphorylase B"/>
    <property type="match status" value="2"/>
</dbReference>
<dbReference type="GO" id="GO:0035251">
    <property type="term" value="F:UDP-glucosyltransferase activity"/>
    <property type="evidence" value="ECO:0007669"/>
    <property type="project" value="TreeGrafter"/>
</dbReference>
<evidence type="ECO:0000256" key="3">
    <source>
        <dbReference type="ARBA" id="ARBA00022679"/>
    </source>
</evidence>
<dbReference type="PANTHER" id="PTHR48047">
    <property type="entry name" value="GLYCOSYLTRANSFERASE"/>
    <property type="match status" value="1"/>
</dbReference>
<accession>A0A9Q0JJ94</accession>
<dbReference type="PANTHER" id="PTHR48047:SF118">
    <property type="entry name" value="HEXOSYLTRANSFERASE-RELATED"/>
    <property type="match status" value="1"/>
</dbReference>
<dbReference type="InterPro" id="IPR002213">
    <property type="entry name" value="UDP_glucos_trans"/>
</dbReference>
<organism evidence="4 5">
    <name type="scientific">Turnera subulata</name>
    <dbReference type="NCBI Taxonomy" id="218843"/>
    <lineage>
        <taxon>Eukaryota</taxon>
        <taxon>Viridiplantae</taxon>
        <taxon>Streptophyta</taxon>
        <taxon>Embryophyta</taxon>
        <taxon>Tracheophyta</taxon>
        <taxon>Spermatophyta</taxon>
        <taxon>Magnoliopsida</taxon>
        <taxon>eudicotyledons</taxon>
        <taxon>Gunneridae</taxon>
        <taxon>Pentapetalae</taxon>
        <taxon>rosids</taxon>
        <taxon>fabids</taxon>
        <taxon>Malpighiales</taxon>
        <taxon>Passifloraceae</taxon>
        <taxon>Turnera</taxon>
    </lineage>
</organism>
<dbReference type="FunFam" id="3.40.50.2000:FF:000064">
    <property type="entry name" value="Glycosyltransferase"/>
    <property type="match status" value="1"/>
</dbReference>
<dbReference type="OrthoDB" id="5835829at2759"/>
<dbReference type="EMBL" id="JAKUCV010002121">
    <property type="protein sequence ID" value="KAJ4843868.1"/>
    <property type="molecule type" value="Genomic_DNA"/>
</dbReference>
<sequence>MSSKITHVVLYPVPAPGHFIPLLDFAQKLLIRGLTITLLVTPNNLHLLDPLLSLYSPSQFQHLLLPSALPPKDPASGLLGFLVSLHHQHYPFILEWLRTHTSPPISAIISDIFLGWTKQLADEVGLPRLAFSPSGVFGVSILASMWREKPHYDDPNDMRSVVSFEKLPKSPSQPWWQLCHLYREYKKEDPNRISFEESFLSNMSSWGIAFNSFSDLERVYLNHMKEEFGDDRVWAVGPLLPLGDETKSARGGSSSVPSHKLLSWLDKKRDDSVVYVCFGSGAKLTREQMDALAGALEKSGIDFVWSIKHLGEGHASGDYGKLPDDFEDRVGERGFVIKGWAPQVDILSHPAVGTFLTHCGWNSVLEAITVGGVVMLTWPLGADQYSNEQLLVDDLGIGIRVGGGTKKIPESGELARVLSLSVEENRPERAKAKKLREAALNAVKGGSSQKDLDDLVNTLNQL</sequence>
<gene>
    <name evidence="4" type="ORF">Tsubulata_039310</name>
</gene>
<dbReference type="Proteomes" id="UP001141552">
    <property type="component" value="Unassembled WGS sequence"/>
</dbReference>
<evidence type="ECO:0000256" key="1">
    <source>
        <dbReference type="ARBA" id="ARBA00009995"/>
    </source>
</evidence>
<protein>
    <recommendedName>
        <fullName evidence="6">Glycosyltransferase</fullName>
    </recommendedName>
</protein>
<dbReference type="SUPFAM" id="SSF53756">
    <property type="entry name" value="UDP-Glycosyltransferase/glycogen phosphorylase"/>
    <property type="match status" value="1"/>
</dbReference>
<comment type="caution">
    <text evidence="4">The sequence shown here is derived from an EMBL/GenBank/DDBJ whole genome shotgun (WGS) entry which is preliminary data.</text>
</comment>
<reference evidence="4" key="2">
    <citation type="journal article" date="2023" name="Plants (Basel)">
        <title>Annotation of the Turnera subulata (Passifloraceae) Draft Genome Reveals the S-Locus Evolved after the Divergence of Turneroideae from Passifloroideae in a Stepwise Manner.</title>
        <authorList>
            <person name="Henning P.M."/>
            <person name="Roalson E.H."/>
            <person name="Mir W."/>
            <person name="McCubbin A.G."/>
            <person name="Shore J.S."/>
        </authorList>
    </citation>
    <scope>NUCLEOTIDE SEQUENCE</scope>
    <source>
        <strain evidence="4">F60SS</strain>
    </source>
</reference>
<evidence type="ECO:0000256" key="2">
    <source>
        <dbReference type="ARBA" id="ARBA00022676"/>
    </source>
</evidence>
<evidence type="ECO:0000313" key="4">
    <source>
        <dbReference type="EMBL" id="KAJ4843868.1"/>
    </source>
</evidence>
<reference evidence="4" key="1">
    <citation type="submission" date="2022-02" db="EMBL/GenBank/DDBJ databases">
        <authorList>
            <person name="Henning P.M."/>
            <person name="McCubbin A.G."/>
            <person name="Shore J.S."/>
        </authorList>
    </citation>
    <scope>NUCLEOTIDE SEQUENCE</scope>
    <source>
        <strain evidence="4">F60SS</strain>
        <tissue evidence="4">Leaves</tissue>
    </source>
</reference>
<dbReference type="Pfam" id="PF00201">
    <property type="entry name" value="UDPGT"/>
    <property type="match status" value="1"/>
</dbReference>
<name>A0A9Q0JJ94_9ROSI</name>
<proteinExistence type="inferred from homology"/>
<keyword evidence="5" id="KW-1185">Reference proteome</keyword>
<comment type="similarity">
    <text evidence="1">Belongs to the UDP-glycosyltransferase family.</text>
</comment>
<dbReference type="AlphaFoldDB" id="A0A9Q0JJ94"/>
<keyword evidence="3" id="KW-0808">Transferase</keyword>
<dbReference type="CDD" id="cd03784">
    <property type="entry name" value="GT1_Gtf-like"/>
    <property type="match status" value="1"/>
</dbReference>